<evidence type="ECO:0000259" key="1">
    <source>
        <dbReference type="PROSITE" id="PS50011"/>
    </source>
</evidence>
<dbReference type="GO" id="GO:0005524">
    <property type="term" value="F:ATP binding"/>
    <property type="evidence" value="ECO:0007669"/>
    <property type="project" value="InterPro"/>
</dbReference>
<dbReference type="SUPFAM" id="SSF56112">
    <property type="entry name" value="Protein kinase-like (PK-like)"/>
    <property type="match status" value="1"/>
</dbReference>
<evidence type="ECO:0000313" key="3">
    <source>
        <dbReference type="WBParaSite" id="nRc.2.0.1.t38835-RA"/>
    </source>
</evidence>
<dbReference type="InterPro" id="IPR011009">
    <property type="entry name" value="Kinase-like_dom_sf"/>
</dbReference>
<dbReference type="SMART" id="SM00220">
    <property type="entry name" value="S_TKc"/>
    <property type="match status" value="1"/>
</dbReference>
<sequence>MTVTSTTGDSSISIYNERWRVKRLLGAGGCGFVYEVEDLRSSNGYSYAMKTEIVKRPNHPGRLPQEVLVIRSLEKNKRSRHVVEILDKGRVTETGSQPLQYIVMTLLGPSLSDLTVFCKKNVFAPATVALVAIQTLEAIEDLHVTGFIHRDINTALTKLGLRAKKNYTNQGKLAVALMGMSLKNGALNPPQVLQQGNIYICSETLNELELMIMECFAYLASTNLFS</sequence>
<dbReference type="WBParaSite" id="nRc.2.0.1.t38835-RA">
    <property type="protein sequence ID" value="nRc.2.0.1.t38835-RA"/>
    <property type="gene ID" value="nRc.2.0.1.g38835"/>
</dbReference>
<dbReference type="Gene3D" id="1.10.510.10">
    <property type="entry name" value="Transferase(Phosphotransferase) domain 1"/>
    <property type="match status" value="1"/>
</dbReference>
<dbReference type="PANTHER" id="PTHR11909">
    <property type="entry name" value="CASEIN KINASE-RELATED"/>
    <property type="match status" value="1"/>
</dbReference>
<proteinExistence type="predicted"/>
<dbReference type="InterPro" id="IPR000719">
    <property type="entry name" value="Prot_kinase_dom"/>
</dbReference>
<accession>A0A915KJ31</accession>
<dbReference type="InterPro" id="IPR050235">
    <property type="entry name" value="CK1_Ser-Thr_kinase"/>
</dbReference>
<dbReference type="AlphaFoldDB" id="A0A915KJ31"/>
<dbReference type="Pfam" id="PF00069">
    <property type="entry name" value="Pkinase"/>
    <property type="match status" value="1"/>
</dbReference>
<dbReference type="Proteomes" id="UP000887565">
    <property type="component" value="Unplaced"/>
</dbReference>
<keyword evidence="2" id="KW-1185">Reference proteome</keyword>
<dbReference type="PROSITE" id="PS50011">
    <property type="entry name" value="PROTEIN_KINASE_DOM"/>
    <property type="match status" value="1"/>
</dbReference>
<dbReference type="GO" id="GO:0004672">
    <property type="term" value="F:protein kinase activity"/>
    <property type="evidence" value="ECO:0007669"/>
    <property type="project" value="InterPro"/>
</dbReference>
<evidence type="ECO:0000313" key="2">
    <source>
        <dbReference type="Proteomes" id="UP000887565"/>
    </source>
</evidence>
<organism evidence="2 3">
    <name type="scientific">Romanomermis culicivorax</name>
    <name type="common">Nematode worm</name>
    <dbReference type="NCBI Taxonomy" id="13658"/>
    <lineage>
        <taxon>Eukaryota</taxon>
        <taxon>Metazoa</taxon>
        <taxon>Ecdysozoa</taxon>
        <taxon>Nematoda</taxon>
        <taxon>Enoplea</taxon>
        <taxon>Dorylaimia</taxon>
        <taxon>Mermithida</taxon>
        <taxon>Mermithoidea</taxon>
        <taxon>Mermithidae</taxon>
        <taxon>Romanomermis</taxon>
    </lineage>
</organism>
<feature type="domain" description="Protein kinase" evidence="1">
    <location>
        <begin position="19"/>
        <end position="226"/>
    </location>
</feature>
<protein>
    <submittedName>
        <fullName evidence="3">Protein kinase domain-containing protein</fullName>
    </submittedName>
</protein>
<reference evidence="3" key="1">
    <citation type="submission" date="2022-11" db="UniProtKB">
        <authorList>
            <consortium name="WormBaseParasite"/>
        </authorList>
    </citation>
    <scope>IDENTIFICATION</scope>
</reference>
<name>A0A915KJ31_ROMCU</name>